<sequence>MAKAFLYPRVGYVPKVPTSTPQSVVLQAFCPSPFTDPDQKKLNCICPDICNAAGWSTPLTFARFYDLDLRDTPGSYILLP</sequence>
<reference evidence="1 2" key="1">
    <citation type="submission" date="2023-09" db="EMBL/GenBank/DDBJ databases">
        <authorList>
            <person name="Wang M."/>
        </authorList>
    </citation>
    <scope>NUCLEOTIDE SEQUENCE [LARGE SCALE GENOMIC DNA]</scope>
    <source>
        <strain evidence="1">GT-2023</strain>
        <tissue evidence="1">Liver</tissue>
    </source>
</reference>
<keyword evidence="2" id="KW-1185">Reference proteome</keyword>
<evidence type="ECO:0000313" key="1">
    <source>
        <dbReference type="EMBL" id="KAL1247816.1"/>
    </source>
</evidence>
<proteinExistence type="predicted"/>
<organism evidence="1 2">
    <name type="scientific">Cirrhinus molitorella</name>
    <name type="common">mud carp</name>
    <dbReference type="NCBI Taxonomy" id="172907"/>
    <lineage>
        <taxon>Eukaryota</taxon>
        <taxon>Metazoa</taxon>
        <taxon>Chordata</taxon>
        <taxon>Craniata</taxon>
        <taxon>Vertebrata</taxon>
        <taxon>Euteleostomi</taxon>
        <taxon>Actinopterygii</taxon>
        <taxon>Neopterygii</taxon>
        <taxon>Teleostei</taxon>
        <taxon>Ostariophysi</taxon>
        <taxon>Cypriniformes</taxon>
        <taxon>Cyprinidae</taxon>
        <taxon>Labeoninae</taxon>
        <taxon>Labeonini</taxon>
        <taxon>Cirrhinus</taxon>
    </lineage>
</organism>
<evidence type="ECO:0000313" key="2">
    <source>
        <dbReference type="Proteomes" id="UP001558613"/>
    </source>
</evidence>
<dbReference type="EMBL" id="JAYMGO010000025">
    <property type="protein sequence ID" value="KAL1247816.1"/>
    <property type="molecule type" value="Genomic_DNA"/>
</dbReference>
<dbReference type="Proteomes" id="UP001558613">
    <property type="component" value="Unassembled WGS sequence"/>
</dbReference>
<name>A0ABR3L6V3_9TELE</name>
<accession>A0ABR3L6V3</accession>
<gene>
    <name evidence="1" type="ORF">QQF64_023192</name>
</gene>
<comment type="caution">
    <text evidence="1">The sequence shown here is derived from an EMBL/GenBank/DDBJ whole genome shotgun (WGS) entry which is preliminary data.</text>
</comment>
<protein>
    <submittedName>
        <fullName evidence="1">Uncharacterized protein</fullName>
    </submittedName>
</protein>